<evidence type="ECO:0000313" key="5">
    <source>
        <dbReference type="Proteomes" id="UP001175227"/>
    </source>
</evidence>
<dbReference type="InterPro" id="IPR050452">
    <property type="entry name" value="Metacaspase"/>
</dbReference>
<dbReference type="InterPro" id="IPR011600">
    <property type="entry name" value="Pept_C14_caspase"/>
</dbReference>
<dbReference type="PANTHER" id="PTHR48104:SF30">
    <property type="entry name" value="METACASPASE-1"/>
    <property type="match status" value="1"/>
</dbReference>
<dbReference type="GO" id="GO:0006508">
    <property type="term" value="P:proteolysis"/>
    <property type="evidence" value="ECO:0007669"/>
    <property type="project" value="InterPro"/>
</dbReference>
<dbReference type="Gene3D" id="3.40.50.12660">
    <property type="match status" value="2"/>
</dbReference>
<comment type="caution">
    <text evidence="4">The sequence shown here is derived from an EMBL/GenBank/DDBJ whole genome shotgun (WGS) entry which is preliminary data.</text>
</comment>
<feature type="region of interest" description="Disordered" evidence="2">
    <location>
        <begin position="332"/>
        <end position="387"/>
    </location>
</feature>
<organism evidence="4 5">
    <name type="scientific">Armillaria novae-zelandiae</name>
    <dbReference type="NCBI Taxonomy" id="153914"/>
    <lineage>
        <taxon>Eukaryota</taxon>
        <taxon>Fungi</taxon>
        <taxon>Dikarya</taxon>
        <taxon>Basidiomycota</taxon>
        <taxon>Agaricomycotina</taxon>
        <taxon>Agaricomycetes</taxon>
        <taxon>Agaricomycetidae</taxon>
        <taxon>Agaricales</taxon>
        <taxon>Marasmiineae</taxon>
        <taxon>Physalacriaceae</taxon>
        <taxon>Armillaria</taxon>
    </lineage>
</organism>
<accession>A0AA39TX71</accession>
<name>A0AA39TX71_9AGAR</name>
<dbReference type="PANTHER" id="PTHR48104">
    <property type="entry name" value="METACASPASE-4"/>
    <property type="match status" value="1"/>
</dbReference>
<gene>
    <name evidence="4" type="ORF">IW261DRAFT_1424332</name>
</gene>
<sequence length="441" mass="49156">MSLSAALSTIDMGDLPLTTPPEAASEATPQKKALIIAIGKTSGEGLAELRCPHRDARNIGQLLVDVYGYKAENIVTLLDSNENDSRRNSRQPTRKNIISHMKAFTHDVQPGDRFFFYYSGHSTQQQNESGTEEDGQDECLVTKSGSCIRDNDLRRYLVDPLPAGCQLTAVLDTCHSGSLLDLPHYRCNRVFGRRRSESWWKILTNESGVPTTPISAEDDASNAQRDIELQALLDRVDTIEEESDTDVDSDERVFKEKGKMYLSPDADRYCSGFCKISGESLKGATVVCISSCKDSQTTPEIKGKGYSMTNVLIEYCRRQRNPTLKELMLHTRNSKDDNGSTTDLRKRGEGMVSKARTYPGVAVTGDQRVSGQEHEARSTALQRSRSNRHGKRLLGSLKLIKYFYLMWHGYSIINHCSGIVNSRSLGYYGDIVIFTPSWGNA</sequence>
<reference evidence="4" key="1">
    <citation type="submission" date="2023-06" db="EMBL/GenBank/DDBJ databases">
        <authorList>
            <consortium name="Lawrence Berkeley National Laboratory"/>
            <person name="Ahrendt S."/>
            <person name="Sahu N."/>
            <person name="Indic B."/>
            <person name="Wong-Bajracharya J."/>
            <person name="Merenyi Z."/>
            <person name="Ke H.-M."/>
            <person name="Monk M."/>
            <person name="Kocsube S."/>
            <person name="Drula E."/>
            <person name="Lipzen A."/>
            <person name="Balint B."/>
            <person name="Henrissat B."/>
            <person name="Andreopoulos B."/>
            <person name="Martin F.M."/>
            <person name="Harder C.B."/>
            <person name="Rigling D."/>
            <person name="Ford K.L."/>
            <person name="Foster G.D."/>
            <person name="Pangilinan J."/>
            <person name="Papanicolaou A."/>
            <person name="Barry K."/>
            <person name="LaButti K."/>
            <person name="Viragh M."/>
            <person name="Koriabine M."/>
            <person name="Yan M."/>
            <person name="Riley R."/>
            <person name="Champramary S."/>
            <person name="Plett K.L."/>
            <person name="Tsai I.J."/>
            <person name="Slot J."/>
            <person name="Sipos G."/>
            <person name="Plett J."/>
            <person name="Nagy L.G."/>
            <person name="Grigoriev I.V."/>
        </authorList>
    </citation>
    <scope>NUCLEOTIDE SEQUENCE</scope>
    <source>
        <strain evidence="4">ICMP 16352</strain>
    </source>
</reference>
<dbReference type="Pfam" id="PF00656">
    <property type="entry name" value="Peptidase_C14"/>
    <property type="match status" value="1"/>
</dbReference>
<evidence type="ECO:0000259" key="3">
    <source>
        <dbReference type="Pfam" id="PF00656"/>
    </source>
</evidence>
<dbReference type="Proteomes" id="UP001175227">
    <property type="component" value="Unassembled WGS sequence"/>
</dbReference>
<feature type="compositionally biased region" description="Basic and acidic residues" evidence="2">
    <location>
        <begin position="332"/>
        <end position="349"/>
    </location>
</feature>
<feature type="domain" description="Peptidase C14 caspase" evidence="3">
    <location>
        <begin position="31"/>
        <end position="333"/>
    </location>
</feature>
<keyword evidence="5" id="KW-1185">Reference proteome</keyword>
<evidence type="ECO:0000256" key="2">
    <source>
        <dbReference type="SAM" id="MobiDB-lite"/>
    </source>
</evidence>
<comment type="similarity">
    <text evidence="1">Belongs to the peptidase C14B family.</text>
</comment>
<dbReference type="GO" id="GO:0004197">
    <property type="term" value="F:cysteine-type endopeptidase activity"/>
    <property type="evidence" value="ECO:0007669"/>
    <property type="project" value="InterPro"/>
</dbReference>
<protein>
    <submittedName>
        <fullName evidence="4">Caspase domain-containing protein</fullName>
    </submittedName>
</protein>
<proteinExistence type="inferred from homology"/>
<evidence type="ECO:0000256" key="1">
    <source>
        <dbReference type="ARBA" id="ARBA00009005"/>
    </source>
</evidence>
<dbReference type="AlphaFoldDB" id="A0AA39TX71"/>
<dbReference type="GO" id="GO:0005737">
    <property type="term" value="C:cytoplasm"/>
    <property type="evidence" value="ECO:0007669"/>
    <property type="project" value="TreeGrafter"/>
</dbReference>
<evidence type="ECO:0000313" key="4">
    <source>
        <dbReference type="EMBL" id="KAK0472512.1"/>
    </source>
</evidence>
<dbReference type="EMBL" id="JAUEPR010000040">
    <property type="protein sequence ID" value="KAK0472512.1"/>
    <property type="molecule type" value="Genomic_DNA"/>
</dbReference>